<reference evidence="2" key="1">
    <citation type="submission" date="2013-07" db="EMBL/GenBank/DDBJ databases">
        <title>The genome of an arbuscular mycorrhizal fungus provides insights into the evolution of the oldest plant symbiosis.</title>
        <authorList>
            <consortium name="DOE Joint Genome Institute"/>
            <person name="Tisserant E."/>
            <person name="Malbreil M."/>
            <person name="Kuo A."/>
            <person name="Kohler A."/>
            <person name="Symeonidi A."/>
            <person name="Balestrini R."/>
            <person name="Charron P."/>
            <person name="Duensing N."/>
            <person name="Frei-dit-Frey N."/>
            <person name="Gianinazzi-Pearson V."/>
            <person name="Gilbert B."/>
            <person name="Handa Y."/>
            <person name="Hijri M."/>
            <person name="Kaul R."/>
            <person name="Kawaguchi M."/>
            <person name="Krajinski F."/>
            <person name="Lammers P."/>
            <person name="Lapierre D."/>
            <person name="Masclaux F.G."/>
            <person name="Murat C."/>
            <person name="Morin E."/>
            <person name="Ndikumana S."/>
            <person name="Pagni M."/>
            <person name="Petitpierre D."/>
            <person name="Requena N."/>
            <person name="Rosikiewicz P."/>
            <person name="Riley R."/>
            <person name="Saito K."/>
            <person name="San Clemente H."/>
            <person name="Shapiro H."/>
            <person name="van Tuinen D."/>
            <person name="Becard G."/>
            <person name="Bonfante P."/>
            <person name="Paszkowski U."/>
            <person name="Shachar-Hill Y."/>
            <person name="Young J.P."/>
            <person name="Sanders I.R."/>
            <person name="Henrissat B."/>
            <person name="Rensing S.A."/>
            <person name="Grigoriev I.V."/>
            <person name="Corradi N."/>
            <person name="Roux C."/>
            <person name="Martin F."/>
        </authorList>
    </citation>
    <scope>NUCLEOTIDE SEQUENCE</scope>
    <source>
        <strain evidence="2">DAOM 197198</strain>
    </source>
</reference>
<protein>
    <submittedName>
        <fullName evidence="2">Uncharacterized protein</fullName>
    </submittedName>
</protein>
<evidence type="ECO:0000313" key="2">
    <source>
        <dbReference type="EMBL" id="ESA16550.1"/>
    </source>
</evidence>
<accession>U9U869</accession>
<organism evidence="2">
    <name type="scientific">Rhizophagus irregularis (strain DAOM 181602 / DAOM 197198 / MUCL 43194)</name>
    <name type="common">Arbuscular mycorrhizal fungus</name>
    <name type="synonym">Glomus intraradices</name>
    <dbReference type="NCBI Taxonomy" id="747089"/>
    <lineage>
        <taxon>Eukaryota</taxon>
        <taxon>Fungi</taxon>
        <taxon>Fungi incertae sedis</taxon>
        <taxon>Mucoromycota</taxon>
        <taxon>Glomeromycotina</taxon>
        <taxon>Glomeromycetes</taxon>
        <taxon>Glomerales</taxon>
        <taxon>Glomeraceae</taxon>
        <taxon>Rhizophagus</taxon>
    </lineage>
</organism>
<dbReference type="EMBL" id="KI280966">
    <property type="protein sequence ID" value="ESA16550.1"/>
    <property type="molecule type" value="Genomic_DNA"/>
</dbReference>
<sequence>MPAILKRLETLERLQTANHNKATNSHGFDVDSDDTSDNSSKKLPIEKPSNVKVH</sequence>
<feature type="compositionally biased region" description="Polar residues" evidence="1">
    <location>
        <begin position="16"/>
        <end position="26"/>
    </location>
</feature>
<dbReference type="AlphaFoldDB" id="U9U869"/>
<proteinExistence type="predicted"/>
<name>U9U869_RHIID</name>
<dbReference type="HOGENOM" id="CLU_3051490_0_0_1"/>
<gene>
    <name evidence="2" type="ORF">GLOINDRAFT_22707</name>
</gene>
<evidence type="ECO:0000256" key="1">
    <source>
        <dbReference type="SAM" id="MobiDB-lite"/>
    </source>
</evidence>
<feature type="region of interest" description="Disordered" evidence="1">
    <location>
        <begin position="16"/>
        <end position="54"/>
    </location>
</feature>